<evidence type="ECO:0008006" key="8">
    <source>
        <dbReference type="Google" id="ProtNLM"/>
    </source>
</evidence>
<evidence type="ECO:0000259" key="5">
    <source>
        <dbReference type="PROSITE" id="PS51194"/>
    </source>
</evidence>
<dbReference type="RefSeq" id="WP_052432200.1">
    <property type="nucleotide sequence ID" value="NZ_JRYR02000001.1"/>
</dbReference>
<name>A0A1S1YVT8_FLAPC</name>
<dbReference type="PANTHER" id="PTHR47957">
    <property type="entry name" value="ATP-DEPENDENT HELICASE HRQ1"/>
    <property type="match status" value="1"/>
</dbReference>
<dbReference type="Proteomes" id="UP000179797">
    <property type="component" value="Unassembled WGS sequence"/>
</dbReference>
<feature type="domain" description="Helicase C-terminal" evidence="5">
    <location>
        <begin position="948"/>
        <end position="1107"/>
    </location>
</feature>
<dbReference type="Gene3D" id="3.40.50.300">
    <property type="entry name" value="P-loop containing nucleotide triphosphate hydrolases"/>
    <property type="match status" value="2"/>
</dbReference>
<evidence type="ECO:0000313" key="6">
    <source>
        <dbReference type="EMBL" id="OHX65139.1"/>
    </source>
</evidence>
<evidence type="ECO:0000259" key="4">
    <source>
        <dbReference type="PROSITE" id="PS51192"/>
    </source>
</evidence>
<keyword evidence="7" id="KW-1185">Reference proteome</keyword>
<keyword evidence="3" id="KW-0175">Coiled coil</keyword>
<proteinExistence type="predicted"/>
<dbReference type="PROSITE" id="PS51194">
    <property type="entry name" value="HELICASE_CTER"/>
    <property type="match status" value="1"/>
</dbReference>
<evidence type="ECO:0000256" key="2">
    <source>
        <dbReference type="ARBA" id="ARBA00022840"/>
    </source>
</evidence>
<dbReference type="GO" id="GO:0043138">
    <property type="term" value="F:3'-5' DNA helicase activity"/>
    <property type="evidence" value="ECO:0007669"/>
    <property type="project" value="TreeGrafter"/>
</dbReference>
<comment type="caution">
    <text evidence="6">The sequence shown here is derived from an EMBL/GenBank/DDBJ whole genome shotgun (WGS) entry which is preliminary data.</text>
</comment>
<dbReference type="GO" id="GO:0005524">
    <property type="term" value="F:ATP binding"/>
    <property type="evidence" value="ECO:0007669"/>
    <property type="project" value="UniProtKB-KW"/>
</dbReference>
<dbReference type="InterPro" id="IPR001650">
    <property type="entry name" value="Helicase_C-like"/>
</dbReference>
<sequence length="2099" mass="241894">MLVFHQAEEVKTSIIEYLKATFNFSDRKLREAFLKLIEDKEEGLIKGPYISLRLPYRKEFDAEIPLDIKPSFPPFKHQYESFCRLTTEEDNVPKPTVLTTGTGSGKTESFLFPLLDYCYKRRDTFGIKAIVMYPMNALATDQAQRFAEEIYKNPLTKGKIRVGLFIGTGGKKDNLPKEMSNVKVIEDRKTILTSPPDILLTNFKMLDFALMREDFASIWKPNFETPDLLRFIALDELHTYDGAQGSDVANLIRRLKLKLNLPQGQLCPVGTSATIGSGENSKQLLAEYATKIFGETFSEDSIVGEDRYNEEEFFGDKELKQGLPTASLKDTLLASDETYDTYILRQKRLWGIKPRVNPQKLGQELLKFQIVKDIAAICNKGIRTVDTLVTELDRRNLDFSSLPFYDNFAKFSPKEGVVLSLLALIAEAKADKDFRFPLLAIQGQLWIRELSGIGRIVDGNSKFIWRENFKEEDEEGRKLHPSVSFFCRDCGHSGWLMTKPDTKDAFNASPSVVNNKFFRKDKEVWLVGTEPCTEEYNPTDTRGYFLNVHTLKQERKKADDNIEIYAYQKLNNKEKFENRCPCCNAKDTIATIGTRVSTLSSISTAQILSSDLDKNKERDRKMLSFANGVQDAAHLAGFVEARNFRFTFRSALQKVINDLDEQGEEINIKSLSDSFKEYWKKNADDKTPIEAYLYKFFPSDKIGDFAVRDFKLKEEKFDYSFIKEYDQRVDWEICSEFGYNATIGRTLEKTQSSATYFDIDKLITAFQVMKPWLIENRMELLEQEHFLLFSLGILHRMRQKGAVDHSFLQKFRTTKSDTFNLNWARDDRHFMNKNFGPSSRIPKLISPSKKFDVYDSPITKGSTANWFHTHFRKSISSRYAVFTDNVDAINDFYLKFFEVLTEIDLLDVKEADGSILNYAIKPSEIKITNQVQNYECDKCGHEIKLGEEEDAVFDNTSCLKYRCTGHYIAQDEVQEGYYQKVYNRKRSPRIYAAEHTGLLERSKREQVEYSFKQRPFFNSINTLIATSTLEMGIDIGDLNVTMNSSVPPLPANFLQRVGRAGRKTGSALILNFAGRKAHDKYYYEEPMSMMAGEVGTPGCYLEAKDILKRHFLAYCIDTWVNKKGEEARIPSKMRVLKLYTLDVKSSIFFGRKLINFIAENENDLINTFRSTYQSNVSGEEIISAFNSLEKHVIGGDSSYLSKQIELHFNNVREEINQLNKKKDDIIDDIKSRKLAKTDSEYEELSREISNIRRTIKEINERSVIEYMTNVGLLPNYAFPETGVNLNANITFKQKSNEVKPLPPENIELVRPASSAIKELAPGNVFYTQGHKLKITGLNVLSWKEEAVDMRFCSKCDHIEETYNAKNEACPKCGDESFASVTNTHKFLRLERSRSINWEKDTRLDDSSDDRSNALFALTTHFKFKEDSSRGAFALKKIPFGIELFEDVEITTVNSGLPMNLNDKGRSVKINEKEIPTCGFITCKKCGKSTPTTKHDSKPGNKEAIDYHYGWCSEKKKPYKGEVDELFEEVFLYRRMNTEAIKIMLPVQDFETLEQIALFKSGLLRGIQNYYGGNPSHLFLQDYQEYDQKVGRMGQFLVLFDTIPGGTGYLGKLFQTKVFSEVLREAYKAIKTCNCQNNGKDGCYHCVYTYSNQYEQDQLSRKNAETLFGRLMSSINDWDQLKDGLSKIQDSGQIEESEMEKRFISLLKEFALSDEKKKEGWDFHTKRDSGFRYELTVKDNNKEFTWAIDPQVSLSHTDGVKVSSKPDFQFRCIQYLEDGVNKQEELINFPKINIFTDGYQYHASDSNNIFHKDIQKRDAILRSTSNYFQVYSFTWKDLDLFKDSLTDAFFNEHLSSLNKLSKKVKDQFTSPNGLVTKKNSIERFLFHLSNPEREFIKKEVTNVFMGFTPFVQNQIFTEAEVTEYLLGKDRNELKSESTSQPFLITNIDTGIDDVELRLSIGLPKKNTKSYIDIVDDKVINIGKENWELFWQYYNTFQPMYDCLIERIETVKEDILDESIIEDYSEEYHKLIKFCLSNNITVMEEGYEFEDDNGAVLCGAEIVITSPIKIALLPFEGDEEIMRNQGYTITETIEETINLLN</sequence>
<reference evidence="6 7" key="1">
    <citation type="journal article" date="2012" name="Int. J. Syst. Evol. Microbiol.">
        <title>Flammeovirga pacifica sp. nov., isolated from deep-sea sediment.</title>
        <authorList>
            <person name="Xu H."/>
            <person name="Fu Y."/>
            <person name="Yang N."/>
            <person name="Ding Z."/>
            <person name="Lai Q."/>
            <person name="Zeng R."/>
        </authorList>
    </citation>
    <scope>NUCLEOTIDE SEQUENCE [LARGE SCALE GENOMIC DNA]</scope>
    <source>
        <strain evidence="7">DSM 24597 / LMG 26175 / WPAGA1</strain>
    </source>
</reference>
<keyword evidence="2" id="KW-0067">ATP-binding</keyword>
<dbReference type="InterPro" id="IPR018973">
    <property type="entry name" value="MZB"/>
</dbReference>
<dbReference type="PANTHER" id="PTHR47957:SF3">
    <property type="entry name" value="ATP-DEPENDENT HELICASE HRQ1"/>
    <property type="match status" value="1"/>
</dbReference>
<dbReference type="GO" id="GO:0003676">
    <property type="term" value="F:nucleic acid binding"/>
    <property type="evidence" value="ECO:0007669"/>
    <property type="project" value="InterPro"/>
</dbReference>
<dbReference type="OrthoDB" id="9815222at2"/>
<feature type="coiled-coil region" evidence="3">
    <location>
        <begin position="1201"/>
        <end position="1261"/>
    </location>
</feature>
<dbReference type="Pfam" id="PF00271">
    <property type="entry name" value="Helicase_C"/>
    <property type="match status" value="1"/>
</dbReference>
<evidence type="ECO:0000256" key="1">
    <source>
        <dbReference type="ARBA" id="ARBA00022741"/>
    </source>
</evidence>
<evidence type="ECO:0000256" key="3">
    <source>
        <dbReference type="SAM" id="Coils"/>
    </source>
</evidence>
<accession>A0A1S1YVT8</accession>
<protein>
    <recommendedName>
        <fullName evidence="8">DEAD/DEAH box helicase</fullName>
    </recommendedName>
</protein>
<gene>
    <name evidence="6" type="ORF">NH26_01600</name>
</gene>
<dbReference type="STRING" id="915059.NH26_01600"/>
<dbReference type="SUPFAM" id="SSF52540">
    <property type="entry name" value="P-loop containing nucleoside triphosphate hydrolases"/>
    <property type="match status" value="2"/>
</dbReference>
<evidence type="ECO:0000313" key="7">
    <source>
        <dbReference type="Proteomes" id="UP000179797"/>
    </source>
</evidence>
<dbReference type="GO" id="GO:0006289">
    <property type="term" value="P:nucleotide-excision repair"/>
    <property type="evidence" value="ECO:0007669"/>
    <property type="project" value="TreeGrafter"/>
</dbReference>
<feature type="domain" description="Helicase ATP-binding" evidence="4">
    <location>
        <begin position="87"/>
        <end position="293"/>
    </location>
</feature>
<dbReference type="PROSITE" id="PS51192">
    <property type="entry name" value="HELICASE_ATP_BIND_1"/>
    <property type="match status" value="1"/>
</dbReference>
<dbReference type="SMART" id="SM00487">
    <property type="entry name" value="DEXDc"/>
    <property type="match status" value="1"/>
</dbReference>
<dbReference type="EMBL" id="JRYR02000001">
    <property type="protein sequence ID" value="OHX65139.1"/>
    <property type="molecule type" value="Genomic_DNA"/>
</dbReference>
<dbReference type="InterPro" id="IPR014001">
    <property type="entry name" value="Helicase_ATP-bd"/>
</dbReference>
<keyword evidence="1" id="KW-0547">Nucleotide-binding</keyword>
<dbReference type="GO" id="GO:0036297">
    <property type="term" value="P:interstrand cross-link repair"/>
    <property type="evidence" value="ECO:0007669"/>
    <property type="project" value="TreeGrafter"/>
</dbReference>
<dbReference type="Pfam" id="PF00270">
    <property type="entry name" value="DEAD"/>
    <property type="match status" value="1"/>
</dbReference>
<dbReference type="SMART" id="SM00490">
    <property type="entry name" value="HELICc"/>
    <property type="match status" value="1"/>
</dbReference>
<organism evidence="6 7">
    <name type="scientific">Flammeovirga pacifica</name>
    <dbReference type="NCBI Taxonomy" id="915059"/>
    <lineage>
        <taxon>Bacteria</taxon>
        <taxon>Pseudomonadati</taxon>
        <taxon>Bacteroidota</taxon>
        <taxon>Cytophagia</taxon>
        <taxon>Cytophagales</taxon>
        <taxon>Flammeovirgaceae</taxon>
        <taxon>Flammeovirga</taxon>
    </lineage>
</organism>
<dbReference type="InterPro" id="IPR027417">
    <property type="entry name" value="P-loop_NTPase"/>
</dbReference>
<dbReference type="Pfam" id="PF09369">
    <property type="entry name" value="MZB"/>
    <property type="match status" value="1"/>
</dbReference>
<dbReference type="InterPro" id="IPR011545">
    <property type="entry name" value="DEAD/DEAH_box_helicase_dom"/>
</dbReference>